<dbReference type="InterPro" id="IPR039452">
    <property type="entry name" value="DUF5403"/>
</dbReference>
<keyword evidence="2" id="KW-1185">Reference proteome</keyword>
<proteinExistence type="predicted"/>
<protein>
    <submittedName>
        <fullName evidence="1">Uncharacterized protein</fullName>
    </submittedName>
</protein>
<sequence length="100" mass="10703">MPTLNPRLTTIVARLPAVRRQVRTVAADVLTAARDRAQTQRRTGAFARSLRLARGRVDTRVESTDPAALAIEYGHTTPAGQPIPGEHILGGAAADIAARR</sequence>
<dbReference type="EMBL" id="BOPF01000032">
    <property type="protein sequence ID" value="GIJ50029.1"/>
    <property type="molecule type" value="Genomic_DNA"/>
</dbReference>
<gene>
    <name evidence="1" type="ORF">Val02_69150</name>
</gene>
<dbReference type="AlphaFoldDB" id="A0A8J3YQN0"/>
<dbReference type="Proteomes" id="UP000619260">
    <property type="component" value="Unassembled WGS sequence"/>
</dbReference>
<name>A0A8J3YQN0_9ACTN</name>
<organism evidence="1 2">
    <name type="scientific">Virgisporangium aliadipatigenens</name>
    <dbReference type="NCBI Taxonomy" id="741659"/>
    <lineage>
        <taxon>Bacteria</taxon>
        <taxon>Bacillati</taxon>
        <taxon>Actinomycetota</taxon>
        <taxon>Actinomycetes</taxon>
        <taxon>Micromonosporales</taxon>
        <taxon>Micromonosporaceae</taxon>
        <taxon>Virgisporangium</taxon>
    </lineage>
</organism>
<reference evidence="1" key="1">
    <citation type="submission" date="2021-01" db="EMBL/GenBank/DDBJ databases">
        <title>Whole genome shotgun sequence of Virgisporangium aliadipatigenens NBRC 105644.</title>
        <authorList>
            <person name="Komaki H."/>
            <person name="Tamura T."/>
        </authorList>
    </citation>
    <scope>NUCLEOTIDE SEQUENCE</scope>
    <source>
        <strain evidence="1">NBRC 105644</strain>
    </source>
</reference>
<evidence type="ECO:0000313" key="1">
    <source>
        <dbReference type="EMBL" id="GIJ50029.1"/>
    </source>
</evidence>
<dbReference type="RefSeq" id="WP_203903476.1">
    <property type="nucleotide sequence ID" value="NZ_BOPF01000032.1"/>
</dbReference>
<evidence type="ECO:0000313" key="2">
    <source>
        <dbReference type="Proteomes" id="UP000619260"/>
    </source>
</evidence>
<comment type="caution">
    <text evidence="1">The sequence shown here is derived from an EMBL/GenBank/DDBJ whole genome shotgun (WGS) entry which is preliminary data.</text>
</comment>
<dbReference type="Pfam" id="PF17395">
    <property type="entry name" value="DUF5403"/>
    <property type="match status" value="1"/>
</dbReference>
<accession>A0A8J3YQN0</accession>